<name>A0A4R7BC82_9NEIS</name>
<evidence type="ECO:0000313" key="5">
    <source>
        <dbReference type="Proteomes" id="UP000295611"/>
    </source>
</evidence>
<evidence type="ECO:0000313" key="4">
    <source>
        <dbReference type="EMBL" id="TDR81515.1"/>
    </source>
</evidence>
<dbReference type="Pfam" id="PF00583">
    <property type="entry name" value="Acetyltransf_1"/>
    <property type="match status" value="1"/>
</dbReference>
<evidence type="ECO:0000256" key="1">
    <source>
        <dbReference type="ARBA" id="ARBA00022679"/>
    </source>
</evidence>
<keyword evidence="5" id="KW-1185">Reference proteome</keyword>
<organism evidence="4 5">
    <name type="scientific">Paludibacterium purpuratum</name>
    <dbReference type="NCBI Taxonomy" id="1144873"/>
    <lineage>
        <taxon>Bacteria</taxon>
        <taxon>Pseudomonadati</taxon>
        <taxon>Pseudomonadota</taxon>
        <taxon>Betaproteobacteria</taxon>
        <taxon>Neisseriales</taxon>
        <taxon>Chromobacteriaceae</taxon>
        <taxon>Paludibacterium</taxon>
    </lineage>
</organism>
<dbReference type="InterPro" id="IPR016181">
    <property type="entry name" value="Acyl_CoA_acyltransferase"/>
</dbReference>
<dbReference type="OrthoDB" id="9805924at2"/>
<dbReference type="PANTHER" id="PTHR43877">
    <property type="entry name" value="AMINOALKYLPHOSPHONATE N-ACETYLTRANSFERASE-RELATED-RELATED"/>
    <property type="match status" value="1"/>
</dbReference>
<dbReference type="CDD" id="cd04301">
    <property type="entry name" value="NAT_SF"/>
    <property type="match status" value="1"/>
</dbReference>
<keyword evidence="1 4" id="KW-0808">Transferase</keyword>
<dbReference type="PROSITE" id="PS51186">
    <property type="entry name" value="GNAT"/>
    <property type="match status" value="1"/>
</dbReference>
<dbReference type="InterPro" id="IPR000182">
    <property type="entry name" value="GNAT_dom"/>
</dbReference>
<evidence type="ECO:0000256" key="2">
    <source>
        <dbReference type="ARBA" id="ARBA00023315"/>
    </source>
</evidence>
<proteinExistence type="predicted"/>
<gene>
    <name evidence="4" type="ORF">DFP86_103168</name>
</gene>
<comment type="caution">
    <text evidence="4">The sequence shown here is derived from an EMBL/GenBank/DDBJ whole genome shotgun (WGS) entry which is preliminary data.</text>
</comment>
<feature type="domain" description="N-acetyltransferase" evidence="3">
    <location>
        <begin position="18"/>
        <end position="156"/>
    </location>
</feature>
<dbReference type="RefSeq" id="WP_133678883.1">
    <property type="nucleotide sequence ID" value="NZ_SNZP01000003.1"/>
</dbReference>
<accession>A0A4R7BC82</accession>
<dbReference type="AlphaFoldDB" id="A0A4R7BC82"/>
<dbReference type="GO" id="GO:0016747">
    <property type="term" value="F:acyltransferase activity, transferring groups other than amino-acyl groups"/>
    <property type="evidence" value="ECO:0007669"/>
    <property type="project" value="InterPro"/>
</dbReference>
<dbReference type="PANTHER" id="PTHR43877:SF2">
    <property type="entry name" value="AMINOALKYLPHOSPHONATE N-ACETYLTRANSFERASE-RELATED"/>
    <property type="match status" value="1"/>
</dbReference>
<dbReference type="Proteomes" id="UP000295611">
    <property type="component" value="Unassembled WGS sequence"/>
</dbReference>
<dbReference type="InterPro" id="IPR050832">
    <property type="entry name" value="Bact_Acetyltransf"/>
</dbReference>
<protein>
    <submittedName>
        <fullName evidence="4">Acetyltransferase (GNAT) family protein</fullName>
    </submittedName>
</protein>
<sequence length="156" mass="17128">MTSPRHDCGSLATAACLGAIDDAAGVQNCFELMRQLRPQLGSVAEWLAYWQRQSAQGYRLAGVLDGSQPVALAGYRVQENLVHGRYLYVDDLVTDAAQRSRGHGERLMAHLRDQARALGCGKVILDTPLSNALGHRFYFRCGLLASSLRFNVPIEP</sequence>
<dbReference type="EMBL" id="SNZP01000003">
    <property type="protein sequence ID" value="TDR81515.1"/>
    <property type="molecule type" value="Genomic_DNA"/>
</dbReference>
<reference evidence="4 5" key="1">
    <citation type="submission" date="2019-03" db="EMBL/GenBank/DDBJ databases">
        <title>Genomic Encyclopedia of Type Strains, Phase III (KMG-III): the genomes of soil and plant-associated and newly described type strains.</title>
        <authorList>
            <person name="Whitman W."/>
        </authorList>
    </citation>
    <scope>NUCLEOTIDE SEQUENCE [LARGE SCALE GENOMIC DNA]</scope>
    <source>
        <strain evidence="4 5">CECT 8976</strain>
    </source>
</reference>
<dbReference type="Gene3D" id="3.40.630.30">
    <property type="match status" value="1"/>
</dbReference>
<evidence type="ECO:0000259" key="3">
    <source>
        <dbReference type="PROSITE" id="PS51186"/>
    </source>
</evidence>
<keyword evidence="2" id="KW-0012">Acyltransferase</keyword>
<dbReference type="SUPFAM" id="SSF55729">
    <property type="entry name" value="Acyl-CoA N-acyltransferases (Nat)"/>
    <property type="match status" value="1"/>
</dbReference>